<dbReference type="Gene3D" id="3.40.50.720">
    <property type="entry name" value="NAD(P)-binding Rossmann-like Domain"/>
    <property type="match status" value="1"/>
</dbReference>
<comment type="similarity">
    <text evidence="1 4">Belongs to the short-chain dehydrogenases/reductases (SDR) family.</text>
</comment>
<evidence type="ECO:0000313" key="6">
    <source>
        <dbReference type="Proteomes" id="UP001642482"/>
    </source>
</evidence>
<evidence type="ECO:0000313" key="5">
    <source>
        <dbReference type="EMBL" id="CAK7220454.1"/>
    </source>
</evidence>
<organism evidence="5 6">
    <name type="scientific">Sporothrix eucalyptigena</name>
    <dbReference type="NCBI Taxonomy" id="1812306"/>
    <lineage>
        <taxon>Eukaryota</taxon>
        <taxon>Fungi</taxon>
        <taxon>Dikarya</taxon>
        <taxon>Ascomycota</taxon>
        <taxon>Pezizomycotina</taxon>
        <taxon>Sordariomycetes</taxon>
        <taxon>Sordariomycetidae</taxon>
        <taxon>Ophiostomatales</taxon>
        <taxon>Ophiostomataceae</taxon>
        <taxon>Sporothrix</taxon>
    </lineage>
</organism>
<dbReference type="InterPro" id="IPR002347">
    <property type="entry name" value="SDR_fam"/>
</dbReference>
<dbReference type="Pfam" id="PF00106">
    <property type="entry name" value="adh_short"/>
    <property type="match status" value="1"/>
</dbReference>
<dbReference type="PRINTS" id="PR00080">
    <property type="entry name" value="SDRFAMILY"/>
</dbReference>
<accession>A0ABP0BML7</accession>
<dbReference type="InterPro" id="IPR036291">
    <property type="entry name" value="NAD(P)-bd_dom_sf"/>
</dbReference>
<dbReference type="PROSITE" id="PS00061">
    <property type="entry name" value="ADH_SHORT"/>
    <property type="match status" value="1"/>
</dbReference>
<evidence type="ECO:0000256" key="3">
    <source>
        <dbReference type="ARBA" id="ARBA00023002"/>
    </source>
</evidence>
<proteinExistence type="inferred from homology"/>
<reference evidence="5 6" key="1">
    <citation type="submission" date="2024-01" db="EMBL/GenBank/DDBJ databases">
        <authorList>
            <person name="Allen C."/>
            <person name="Tagirdzhanova G."/>
        </authorList>
    </citation>
    <scope>NUCLEOTIDE SEQUENCE [LARGE SCALE GENOMIC DNA]</scope>
</reference>
<evidence type="ECO:0008006" key="7">
    <source>
        <dbReference type="Google" id="ProtNLM"/>
    </source>
</evidence>
<keyword evidence="3" id="KW-0560">Oxidoreductase</keyword>
<dbReference type="SUPFAM" id="SSF51735">
    <property type="entry name" value="NAD(P)-binding Rossmann-fold domains"/>
    <property type="match status" value="1"/>
</dbReference>
<dbReference type="InterPro" id="IPR020904">
    <property type="entry name" value="Sc_DH/Rdtase_CS"/>
</dbReference>
<evidence type="ECO:0000256" key="2">
    <source>
        <dbReference type="ARBA" id="ARBA00022857"/>
    </source>
</evidence>
<dbReference type="Proteomes" id="UP001642482">
    <property type="component" value="Unassembled WGS sequence"/>
</dbReference>
<keyword evidence="6" id="KW-1185">Reference proteome</keyword>
<evidence type="ECO:0000256" key="4">
    <source>
        <dbReference type="RuleBase" id="RU000363"/>
    </source>
</evidence>
<name>A0ABP0BML7_9PEZI</name>
<dbReference type="EMBL" id="CAWUHD010000036">
    <property type="protein sequence ID" value="CAK7220454.1"/>
    <property type="molecule type" value="Genomic_DNA"/>
</dbReference>
<comment type="caution">
    <text evidence="5">The sequence shown here is derived from an EMBL/GenBank/DDBJ whole genome shotgun (WGS) entry which is preliminary data.</text>
</comment>
<dbReference type="PANTHER" id="PTHR44229:SF4">
    <property type="entry name" value="15-HYDROXYPROSTAGLANDIN DEHYDROGENASE [NAD(+)]"/>
    <property type="match status" value="1"/>
</dbReference>
<sequence>MSGKVALITGGCSGMGLAVSHHLAKHGWKISVVDINEAVGIKTAEDLGGIFSKANVAKHEDMAAAFQKTRDTYGHIDFVYANAGIVDTYNFYQKHDTLPPPPLPLVCQDVCLLGVEITAYLAMHYMRQNPTPGGVIVMTSSAAGIYASPALPIYTAAKFGVVGLMRAMGPSLAKENIRVNCTLPGVVRTNLCDEDTWKGFPAEQFTTVDNIAAAIQKILDDETIVGKAVEVSQGNIYYREQHEYCDEVQAITMGAASANSY</sequence>
<evidence type="ECO:0000256" key="1">
    <source>
        <dbReference type="ARBA" id="ARBA00006484"/>
    </source>
</evidence>
<keyword evidence="2" id="KW-0521">NADP</keyword>
<gene>
    <name evidence="5" type="ORF">SEUCBS140593_004239</name>
</gene>
<dbReference type="PANTHER" id="PTHR44229">
    <property type="entry name" value="15-HYDROXYPROSTAGLANDIN DEHYDROGENASE [NAD(+)]"/>
    <property type="match status" value="1"/>
</dbReference>
<dbReference type="PRINTS" id="PR00081">
    <property type="entry name" value="GDHRDH"/>
</dbReference>
<protein>
    <recommendedName>
        <fullName evidence="7">NAD(P)-binding protein</fullName>
    </recommendedName>
</protein>